<accession>A0A369QHC4</accession>
<feature type="chain" id="PRO_5016902969" evidence="1">
    <location>
        <begin position="23"/>
        <end position="495"/>
    </location>
</feature>
<comment type="caution">
    <text evidence="2">The sequence shown here is derived from an EMBL/GenBank/DDBJ whole genome shotgun (WGS) entry which is preliminary data.</text>
</comment>
<proteinExistence type="predicted"/>
<organism evidence="2 3">
    <name type="scientific">Adhaeribacter pallidiroseus</name>
    <dbReference type="NCBI Taxonomy" id="2072847"/>
    <lineage>
        <taxon>Bacteria</taxon>
        <taxon>Pseudomonadati</taxon>
        <taxon>Bacteroidota</taxon>
        <taxon>Cytophagia</taxon>
        <taxon>Cytophagales</taxon>
        <taxon>Hymenobacteraceae</taxon>
        <taxon>Adhaeribacter</taxon>
    </lineage>
</organism>
<feature type="signal peptide" evidence="1">
    <location>
        <begin position="1"/>
        <end position="22"/>
    </location>
</feature>
<gene>
    <name evidence="2" type="ORF">AHMF7616_02914</name>
</gene>
<sequence length="495" mass="58029">MLQARWFLLVVFLIFQSSIAYSQEPVQPNRVEFEATISDSHFEVFPLQDSTLFVYAHDYSGISSREKFVFSRFDQNLNKIWSGQIPIQDDYSLQHIYADQNYIYLLFLTYRPWEFVFLKINNLNASYSEVTYDLREYDLPADLKIDRFKVLDNNAYFIAYDLRHLIVLNLDLQNDQIRTIPALYDKPDALATFNADTATQRAEFVLSESNGKIGRLQVKRFSPEGNLHSIKILQSKLNRSLITGQLSPGDSIAKTLVGTYSLRDMRYAQGIFTSQLFNDQNDIIYYDFKSFRHFFDYMRKGRRERLYRKAARFKAKDKEFRLRYRILLHDIIYYEKGMLLVAEAYYPQYSSSSTYSYGLTPLARVFDGYRYTHTIACAFDKEGKLVWDNSFTLRDAMQENLVENTQLIRSGDKIIMAYSDEKNIRYKIIQQDSVTQDNSKVAVLANDPSEKVTEAEKTGLLSWYNNVFIAYGYQRVRPAKGPARNVFYLNKVVFK</sequence>
<dbReference type="EMBL" id="QASA01000001">
    <property type="protein sequence ID" value="RDC64301.1"/>
    <property type="molecule type" value="Genomic_DNA"/>
</dbReference>
<protein>
    <submittedName>
        <fullName evidence="2">Uncharacterized protein</fullName>
    </submittedName>
</protein>
<dbReference type="RefSeq" id="WP_147275686.1">
    <property type="nucleotide sequence ID" value="NZ_QASA01000001.1"/>
</dbReference>
<evidence type="ECO:0000313" key="3">
    <source>
        <dbReference type="Proteomes" id="UP000253919"/>
    </source>
</evidence>
<keyword evidence="1" id="KW-0732">Signal</keyword>
<evidence type="ECO:0000313" key="2">
    <source>
        <dbReference type="EMBL" id="RDC64301.1"/>
    </source>
</evidence>
<reference evidence="2 3" key="1">
    <citation type="submission" date="2018-04" db="EMBL/GenBank/DDBJ databases">
        <title>Adhaeribacter sp. HMF7616 genome sequencing and assembly.</title>
        <authorList>
            <person name="Kang H."/>
            <person name="Kang J."/>
            <person name="Cha I."/>
            <person name="Kim H."/>
            <person name="Joh K."/>
        </authorList>
    </citation>
    <scope>NUCLEOTIDE SEQUENCE [LARGE SCALE GENOMIC DNA]</scope>
    <source>
        <strain evidence="2 3">HMF7616</strain>
    </source>
</reference>
<dbReference type="AlphaFoldDB" id="A0A369QHC4"/>
<dbReference type="OrthoDB" id="1059469at2"/>
<dbReference type="Proteomes" id="UP000253919">
    <property type="component" value="Unassembled WGS sequence"/>
</dbReference>
<evidence type="ECO:0000256" key="1">
    <source>
        <dbReference type="SAM" id="SignalP"/>
    </source>
</evidence>
<keyword evidence="3" id="KW-1185">Reference proteome</keyword>
<name>A0A369QHC4_9BACT</name>